<gene>
    <name evidence="1" type="ORF">A3Q56_08182</name>
</gene>
<sequence length="20" mass="2468">MKIYLKMILFDMKVKEKLVP</sequence>
<dbReference type="EMBL" id="LWCA01002115">
    <property type="protein sequence ID" value="OAF64114.1"/>
    <property type="molecule type" value="Genomic_DNA"/>
</dbReference>
<evidence type="ECO:0000313" key="1">
    <source>
        <dbReference type="EMBL" id="OAF64114.1"/>
    </source>
</evidence>
<reference evidence="1 2" key="1">
    <citation type="submission" date="2016-04" db="EMBL/GenBank/DDBJ databases">
        <title>The genome of Intoshia linei affirms orthonectids as highly simplified spiralians.</title>
        <authorList>
            <person name="Mikhailov K.V."/>
            <person name="Slusarev G.S."/>
            <person name="Nikitin M.A."/>
            <person name="Logacheva M.D."/>
            <person name="Penin A."/>
            <person name="Aleoshin V."/>
            <person name="Panchin Y.V."/>
        </authorList>
    </citation>
    <scope>NUCLEOTIDE SEQUENCE [LARGE SCALE GENOMIC DNA]</scope>
    <source>
        <strain evidence="1">Intl2013</strain>
        <tissue evidence="1">Whole animal</tissue>
    </source>
</reference>
<proteinExistence type="predicted"/>
<dbReference type="Proteomes" id="UP000078046">
    <property type="component" value="Unassembled WGS sequence"/>
</dbReference>
<name>A0A177AS99_9BILA</name>
<keyword evidence="2" id="KW-1185">Reference proteome</keyword>
<dbReference type="AlphaFoldDB" id="A0A177AS99"/>
<comment type="caution">
    <text evidence="1">The sequence shown here is derived from an EMBL/GenBank/DDBJ whole genome shotgun (WGS) entry which is preliminary data.</text>
</comment>
<evidence type="ECO:0000313" key="2">
    <source>
        <dbReference type="Proteomes" id="UP000078046"/>
    </source>
</evidence>
<protein>
    <submittedName>
        <fullName evidence="1">Uncharacterized protein</fullName>
    </submittedName>
</protein>
<organism evidence="1 2">
    <name type="scientific">Intoshia linei</name>
    <dbReference type="NCBI Taxonomy" id="1819745"/>
    <lineage>
        <taxon>Eukaryota</taxon>
        <taxon>Metazoa</taxon>
        <taxon>Spiralia</taxon>
        <taxon>Lophotrochozoa</taxon>
        <taxon>Mesozoa</taxon>
        <taxon>Orthonectida</taxon>
        <taxon>Rhopaluridae</taxon>
        <taxon>Intoshia</taxon>
    </lineage>
</organism>
<accession>A0A177AS99</accession>